<evidence type="ECO:0000313" key="1">
    <source>
        <dbReference type="EMBL" id="KAL0633156.1"/>
    </source>
</evidence>
<protein>
    <submittedName>
        <fullName evidence="1">Uncharacterized protein</fullName>
    </submittedName>
</protein>
<organism evidence="1 2">
    <name type="scientific">Discina gigas</name>
    <dbReference type="NCBI Taxonomy" id="1032678"/>
    <lineage>
        <taxon>Eukaryota</taxon>
        <taxon>Fungi</taxon>
        <taxon>Dikarya</taxon>
        <taxon>Ascomycota</taxon>
        <taxon>Pezizomycotina</taxon>
        <taxon>Pezizomycetes</taxon>
        <taxon>Pezizales</taxon>
        <taxon>Discinaceae</taxon>
        <taxon>Discina</taxon>
    </lineage>
</organism>
<gene>
    <name evidence="1" type="ORF">Q9L58_007942</name>
</gene>
<evidence type="ECO:0000313" key="2">
    <source>
        <dbReference type="Proteomes" id="UP001447188"/>
    </source>
</evidence>
<reference evidence="1 2" key="1">
    <citation type="submission" date="2024-02" db="EMBL/GenBank/DDBJ databases">
        <title>Discinaceae phylogenomics.</title>
        <authorList>
            <person name="Dirks A.C."/>
            <person name="James T.Y."/>
        </authorList>
    </citation>
    <scope>NUCLEOTIDE SEQUENCE [LARGE SCALE GENOMIC DNA]</scope>
    <source>
        <strain evidence="1 2">ACD0624</strain>
    </source>
</reference>
<sequence>MSNYSSSSSDYSYSFSTRDAAYGSDRVIVSQTEVNQMLHTLRGHRVNTLTELRRIEKVLISINVSDYSAPMTDAWNYYVSSNNFFSELRGLTREYPFSADILENAKWRVYNDPNSSKSWNFVWLLLTKIKNDQMIPEYAAKAACQPAMWGGATPDSVNAAQLASVLSREWTKAVDLMLRHWTTMPLTDNYR</sequence>
<accession>A0ABR3GB19</accession>
<dbReference type="EMBL" id="JBBBZM010000135">
    <property type="protein sequence ID" value="KAL0633156.1"/>
    <property type="molecule type" value="Genomic_DNA"/>
</dbReference>
<proteinExistence type="predicted"/>
<keyword evidence="2" id="KW-1185">Reference proteome</keyword>
<comment type="caution">
    <text evidence="1">The sequence shown here is derived from an EMBL/GenBank/DDBJ whole genome shotgun (WGS) entry which is preliminary data.</text>
</comment>
<name>A0ABR3GB19_9PEZI</name>
<dbReference type="Proteomes" id="UP001447188">
    <property type="component" value="Unassembled WGS sequence"/>
</dbReference>